<organism evidence="1 2">
    <name type="scientific">Campylobacter majalis</name>
    <dbReference type="NCBI Taxonomy" id="2790656"/>
    <lineage>
        <taxon>Bacteria</taxon>
        <taxon>Pseudomonadati</taxon>
        <taxon>Campylobacterota</taxon>
        <taxon>Epsilonproteobacteria</taxon>
        <taxon>Campylobacterales</taxon>
        <taxon>Campylobacteraceae</taxon>
        <taxon>Campylobacter</taxon>
    </lineage>
</organism>
<protein>
    <recommendedName>
        <fullName evidence="3">Penicillin-binding protein</fullName>
    </recommendedName>
</protein>
<evidence type="ECO:0008006" key="3">
    <source>
        <dbReference type="Google" id="ProtNLM"/>
    </source>
</evidence>
<dbReference type="Proteomes" id="UP000789803">
    <property type="component" value="Unassembled WGS sequence"/>
</dbReference>
<dbReference type="InterPro" id="IPR007485">
    <property type="entry name" value="LPS_assembly_LptE"/>
</dbReference>
<dbReference type="Pfam" id="PF04390">
    <property type="entry name" value="LptE"/>
    <property type="match status" value="1"/>
</dbReference>
<dbReference type="RefSeq" id="WP_229932556.1">
    <property type="nucleotide sequence ID" value="NZ_CAJHOF010000005.1"/>
</dbReference>
<evidence type="ECO:0000313" key="1">
    <source>
        <dbReference type="EMBL" id="CAD7287864.1"/>
    </source>
</evidence>
<reference evidence="1 2" key="1">
    <citation type="submission" date="2020-11" db="EMBL/GenBank/DDBJ databases">
        <authorList>
            <person name="Peeters C."/>
        </authorList>
    </citation>
    <scope>NUCLEOTIDE SEQUENCE [LARGE SCALE GENOMIC DNA]</scope>
    <source>
        <strain evidence="1 2">LMG 7974</strain>
    </source>
</reference>
<keyword evidence="2" id="KW-1185">Reference proteome</keyword>
<comment type="caution">
    <text evidence="1">The sequence shown here is derived from an EMBL/GenBank/DDBJ whole genome shotgun (WGS) entry which is preliminary data.</text>
</comment>
<dbReference type="PROSITE" id="PS51257">
    <property type="entry name" value="PROKAR_LIPOPROTEIN"/>
    <property type="match status" value="1"/>
</dbReference>
<accession>A0ABN7K7D4</accession>
<proteinExistence type="predicted"/>
<dbReference type="EMBL" id="CAJHOF010000005">
    <property type="protein sequence ID" value="CAD7287864.1"/>
    <property type="molecule type" value="Genomic_DNA"/>
</dbReference>
<sequence>MRFVLGFIFTIFVIGCGYKPISKIADSVLDDRIYVDVIIDKSEPKNSVFIKDAVREGIVSRLNKILSDKQNANTFISVSTKSLDYQATVYDEYGYISAYRAILRLEFKTKFKDGKTENITTSGEYDFSIARRVRSTRYADSVISDAERYEAIKEASKEAFDEYISRLALKGYKYGSN</sequence>
<evidence type="ECO:0000313" key="2">
    <source>
        <dbReference type="Proteomes" id="UP000789803"/>
    </source>
</evidence>
<name>A0ABN7K7D4_9BACT</name>
<gene>
    <name evidence="1" type="ORF">LMG7974_00749</name>
</gene>